<evidence type="ECO:0000313" key="2">
    <source>
        <dbReference type="Proteomes" id="UP001597260"/>
    </source>
</evidence>
<keyword evidence="2" id="KW-1185">Reference proteome</keyword>
<protein>
    <submittedName>
        <fullName evidence="1">SRPBCC domain-containing protein</fullName>
    </submittedName>
</protein>
<dbReference type="Gene3D" id="3.30.530.20">
    <property type="match status" value="1"/>
</dbReference>
<dbReference type="CDD" id="cd07814">
    <property type="entry name" value="SRPBCC_CalC_Aha1-like"/>
    <property type="match status" value="1"/>
</dbReference>
<proteinExistence type="predicted"/>
<dbReference type="RefSeq" id="WP_377567652.1">
    <property type="nucleotide sequence ID" value="NZ_JBHTMP010000006.1"/>
</dbReference>
<dbReference type="Proteomes" id="UP001597260">
    <property type="component" value="Unassembled WGS sequence"/>
</dbReference>
<sequence>MTEQKPFQVETTIDAPLETVWSALTTPGQIHEWFGWPHDGLDAEIRYIFVDHAEHLPPDRISLAAGQTIQLTTDGRRTVVRLVMAGDLDDAKWADVYDPLEEGWRAFFEQLRFLLERHRSAHRRALHLSGTATGPAALAMLAAAGVKEIWHESRCQQAVLDGDGHLIVVSATHPLTDTEAGPVGVTVTTYGLTDDSFAAVRQQWTARWQATVGDTEVSVG</sequence>
<comment type="caution">
    <text evidence="1">The sequence shown here is derived from an EMBL/GenBank/DDBJ whole genome shotgun (WGS) entry which is preliminary data.</text>
</comment>
<organism evidence="1 2">
    <name type="scientific">Micromonospora sonneratiae</name>
    <dbReference type="NCBI Taxonomy" id="1184706"/>
    <lineage>
        <taxon>Bacteria</taxon>
        <taxon>Bacillati</taxon>
        <taxon>Actinomycetota</taxon>
        <taxon>Actinomycetes</taxon>
        <taxon>Micromonosporales</taxon>
        <taxon>Micromonosporaceae</taxon>
        <taxon>Micromonospora</taxon>
    </lineage>
</organism>
<reference evidence="2" key="1">
    <citation type="journal article" date="2019" name="Int. J. Syst. Evol. Microbiol.">
        <title>The Global Catalogue of Microorganisms (GCM) 10K type strain sequencing project: providing services to taxonomists for standard genome sequencing and annotation.</title>
        <authorList>
            <consortium name="The Broad Institute Genomics Platform"/>
            <consortium name="The Broad Institute Genome Sequencing Center for Infectious Disease"/>
            <person name="Wu L."/>
            <person name="Ma J."/>
        </authorList>
    </citation>
    <scope>NUCLEOTIDE SEQUENCE [LARGE SCALE GENOMIC DNA]</scope>
    <source>
        <strain evidence="2">JCM 31037</strain>
    </source>
</reference>
<dbReference type="InterPro" id="IPR023393">
    <property type="entry name" value="START-like_dom_sf"/>
</dbReference>
<dbReference type="SUPFAM" id="SSF55961">
    <property type="entry name" value="Bet v1-like"/>
    <property type="match status" value="1"/>
</dbReference>
<accession>A0ABW3Y952</accession>
<dbReference type="EMBL" id="JBHTMP010000006">
    <property type="protein sequence ID" value="MFD1320545.1"/>
    <property type="molecule type" value="Genomic_DNA"/>
</dbReference>
<name>A0ABW3Y952_9ACTN</name>
<evidence type="ECO:0000313" key="1">
    <source>
        <dbReference type="EMBL" id="MFD1320545.1"/>
    </source>
</evidence>
<gene>
    <name evidence="1" type="ORF">ACFQ4H_05495</name>
</gene>